<evidence type="ECO:0000313" key="2">
    <source>
        <dbReference type="EMBL" id="KFH44754.1"/>
    </source>
</evidence>
<comment type="caution">
    <text evidence="2">The sequence shown here is derived from an EMBL/GenBank/DDBJ whole genome shotgun (WGS) entry which is preliminary data.</text>
</comment>
<evidence type="ECO:0000313" key="3">
    <source>
        <dbReference type="Proteomes" id="UP000029964"/>
    </source>
</evidence>
<feature type="compositionally biased region" description="Polar residues" evidence="1">
    <location>
        <begin position="165"/>
        <end position="180"/>
    </location>
</feature>
<feature type="region of interest" description="Disordered" evidence="1">
    <location>
        <begin position="355"/>
        <end position="380"/>
    </location>
</feature>
<dbReference type="HOGENOM" id="CLU_512829_0_0_1"/>
<feature type="region of interest" description="Disordered" evidence="1">
    <location>
        <begin position="265"/>
        <end position="316"/>
    </location>
</feature>
<dbReference type="EMBL" id="JPKY01000043">
    <property type="protein sequence ID" value="KFH44754.1"/>
    <property type="molecule type" value="Genomic_DNA"/>
</dbReference>
<proteinExistence type="predicted"/>
<feature type="compositionally biased region" description="Basic and acidic residues" evidence="1">
    <location>
        <begin position="515"/>
        <end position="524"/>
    </location>
</feature>
<sequence>MESLNSSTILVNMKQDGQRRNDGSSGGTRSGDSEAWEFVDMIPSMYLYREGNGRDSKPAVAQPERGNPSSHTGFRETSQAPAYWRLLAQKELPDAWPLRLLQVCPASTARNSNNDFAKNLIDIRRFSTDFRGRTAFSPKEAKDEQSEQFTAAINSVDKTPKRVKLQTQQVIHSQQKNSPQPVAPATGSGREECPGKNTLGDPDRDQRNMSRRSVNSFAHEETQPRRDKQDKEKWQKLLDRLHRRRNNLTRTSDAIQEYLEWPTTANHQRPGEAGNCNEVPKDANRLSADSGYSSTPGKSGTERSDPSSKATGSFNPRAREFLSFAGDDQKSRDGVSCPKFRPVPIEELFSKAAATAKTKPPGADPVPPHEPLPMTWAQASPPFKLPPGTVAPCNTPNPYLGVGPFPGPWAYTPATWSPGSLPNIGFPNPVPTPFPTATPIAGGENWAPGFPSSLTGTAPLLRPRPVPKPRKPDPKSQQEYEAWIEWRKANEPGYALECKLRQQRRSQRNATGKMKSAEAPKRANAEVAVAP</sequence>
<feature type="region of interest" description="Disordered" evidence="1">
    <location>
        <begin position="155"/>
        <end position="233"/>
    </location>
</feature>
<evidence type="ECO:0000256" key="1">
    <source>
        <dbReference type="SAM" id="MobiDB-lite"/>
    </source>
</evidence>
<feature type="compositionally biased region" description="Polar residues" evidence="1">
    <location>
        <begin position="1"/>
        <end position="10"/>
    </location>
</feature>
<feature type="compositionally biased region" description="Polar residues" evidence="1">
    <location>
        <begin position="67"/>
        <end position="76"/>
    </location>
</feature>
<dbReference type="Proteomes" id="UP000029964">
    <property type="component" value="Unassembled WGS sequence"/>
</dbReference>
<dbReference type="OrthoDB" id="4755921at2759"/>
<accession>A0A086T5X2</accession>
<protein>
    <submittedName>
        <fullName evidence="2">Uncharacterized protein</fullName>
    </submittedName>
</protein>
<dbReference type="AlphaFoldDB" id="A0A086T5X2"/>
<name>A0A086T5X2_HAPC1</name>
<organism evidence="2 3">
    <name type="scientific">Hapsidospora chrysogenum (strain ATCC 11550 / CBS 779.69 / DSM 880 / IAM 14645 / JCM 23072 / IMI 49137)</name>
    <name type="common">Acremonium chrysogenum</name>
    <dbReference type="NCBI Taxonomy" id="857340"/>
    <lineage>
        <taxon>Eukaryota</taxon>
        <taxon>Fungi</taxon>
        <taxon>Dikarya</taxon>
        <taxon>Ascomycota</taxon>
        <taxon>Pezizomycotina</taxon>
        <taxon>Sordariomycetes</taxon>
        <taxon>Hypocreomycetidae</taxon>
        <taxon>Hypocreales</taxon>
        <taxon>Bionectriaceae</taxon>
        <taxon>Hapsidospora</taxon>
    </lineage>
</organism>
<reference evidence="3" key="1">
    <citation type="journal article" date="2014" name="Genome Announc.">
        <title>Genome sequence and annotation of Acremonium chrysogenum, producer of the beta-lactam antibiotic cephalosporin C.</title>
        <authorList>
            <person name="Terfehr D."/>
            <person name="Dahlmann T.A."/>
            <person name="Specht T."/>
            <person name="Zadra I."/>
            <person name="Kuernsteiner H."/>
            <person name="Kueck U."/>
        </authorList>
    </citation>
    <scope>NUCLEOTIDE SEQUENCE [LARGE SCALE GENOMIC DNA]</scope>
    <source>
        <strain evidence="3">ATCC 11550 / CBS 779.69 / DSM 880 / IAM 14645 / JCM 23072 / IMI 49137</strain>
    </source>
</reference>
<feature type="compositionally biased region" description="Basic and acidic residues" evidence="1">
    <location>
        <begin position="470"/>
        <end position="479"/>
    </location>
</feature>
<feature type="compositionally biased region" description="Pro residues" evidence="1">
    <location>
        <begin position="362"/>
        <end position="371"/>
    </location>
</feature>
<feature type="compositionally biased region" description="Basic and acidic residues" evidence="1">
    <location>
        <begin position="218"/>
        <end position="233"/>
    </location>
</feature>
<keyword evidence="3" id="KW-1185">Reference proteome</keyword>
<feature type="region of interest" description="Disordered" evidence="1">
    <location>
        <begin position="1"/>
        <end position="35"/>
    </location>
</feature>
<feature type="region of interest" description="Disordered" evidence="1">
    <location>
        <begin position="500"/>
        <end position="531"/>
    </location>
</feature>
<gene>
    <name evidence="2" type="ORF">ACRE_044680</name>
</gene>
<feature type="region of interest" description="Disordered" evidence="1">
    <location>
        <begin position="49"/>
        <end position="76"/>
    </location>
</feature>
<feature type="region of interest" description="Disordered" evidence="1">
    <location>
        <begin position="443"/>
        <end position="479"/>
    </location>
</feature>